<evidence type="ECO:0000313" key="1">
    <source>
        <dbReference type="EMBL" id="SVC39948.1"/>
    </source>
</evidence>
<proteinExistence type="predicted"/>
<dbReference type="Pfam" id="PF14390">
    <property type="entry name" value="DUF4420"/>
    <property type="match status" value="1"/>
</dbReference>
<dbReference type="InterPro" id="IPR025534">
    <property type="entry name" value="DUF4420"/>
</dbReference>
<reference evidence="1" key="1">
    <citation type="submission" date="2018-05" db="EMBL/GenBank/DDBJ databases">
        <authorList>
            <person name="Lanie J.A."/>
            <person name="Ng W.-L."/>
            <person name="Kazmierczak K.M."/>
            <person name="Andrzejewski T.M."/>
            <person name="Davidsen T.M."/>
            <person name="Wayne K.J."/>
            <person name="Tettelin H."/>
            <person name="Glass J.I."/>
            <person name="Rusch D."/>
            <person name="Podicherti R."/>
            <person name="Tsui H.-C.T."/>
            <person name="Winkler M.E."/>
        </authorList>
    </citation>
    <scope>NUCLEOTIDE SEQUENCE</scope>
</reference>
<name>A0A382LTG5_9ZZZZ</name>
<gene>
    <name evidence="1" type="ORF">METZ01_LOCUS292802</name>
</gene>
<sequence length="234" mass="25536">MSTPPDPEKTSTAPVAGTNAYLTKSHDGTLGLLIRDVTDAMPSRKYEHLAISIVPRKELHIPGSSVEMLSNCLMLRADDGVEAPALSLILDRLFDHSPSGTFSASHLASVLDEVEEILRRPRKPPSKEEVLGAWGELRLILMLVQSAGDPTIQRAIVSGWEGEVREKLDCRFFHARWAIEVKITMGLSREHHLHGTEQVTLPPGFDSGAMASLLVEEGEGLTCLDLLGMLEQAA</sequence>
<protein>
    <recommendedName>
        <fullName evidence="2">PD-(D/E)XK motif protein</fullName>
    </recommendedName>
</protein>
<feature type="non-terminal residue" evidence="1">
    <location>
        <position position="234"/>
    </location>
</feature>
<organism evidence="1">
    <name type="scientific">marine metagenome</name>
    <dbReference type="NCBI Taxonomy" id="408172"/>
    <lineage>
        <taxon>unclassified sequences</taxon>
        <taxon>metagenomes</taxon>
        <taxon>ecological metagenomes</taxon>
    </lineage>
</organism>
<evidence type="ECO:0008006" key="2">
    <source>
        <dbReference type="Google" id="ProtNLM"/>
    </source>
</evidence>
<dbReference type="AlphaFoldDB" id="A0A382LTG5"/>
<accession>A0A382LTG5</accession>
<dbReference type="EMBL" id="UINC01089130">
    <property type="protein sequence ID" value="SVC39948.1"/>
    <property type="molecule type" value="Genomic_DNA"/>
</dbReference>